<proteinExistence type="predicted"/>
<protein>
    <submittedName>
        <fullName evidence="1">Intersectin 1 (SH3 domain protein)</fullName>
    </submittedName>
</protein>
<reference evidence="1" key="1">
    <citation type="submission" date="2021-08" db="EMBL/GenBank/DDBJ databases">
        <title>The first chromosome-level gecko genome reveals the dynamic sex chromosomes of Neotropical dwarf geckos (Sphaerodactylidae: Sphaerodactylus).</title>
        <authorList>
            <person name="Pinto B.J."/>
            <person name="Keating S.E."/>
            <person name="Gamble T."/>
        </authorList>
    </citation>
    <scope>NUCLEOTIDE SEQUENCE</scope>
    <source>
        <strain evidence="1">TG3544</strain>
    </source>
</reference>
<keyword evidence="2" id="KW-1185">Reference proteome</keyword>
<evidence type="ECO:0000313" key="2">
    <source>
        <dbReference type="Proteomes" id="UP000827872"/>
    </source>
</evidence>
<evidence type="ECO:0000313" key="1">
    <source>
        <dbReference type="EMBL" id="KAH8004846.1"/>
    </source>
</evidence>
<comment type="caution">
    <text evidence="1">The sequence shown here is derived from an EMBL/GenBank/DDBJ whole genome shotgun (WGS) entry which is preliminary data.</text>
</comment>
<accession>A0ACB8FID3</accession>
<organism evidence="1 2">
    <name type="scientific">Sphaerodactylus townsendi</name>
    <dbReference type="NCBI Taxonomy" id="933632"/>
    <lineage>
        <taxon>Eukaryota</taxon>
        <taxon>Metazoa</taxon>
        <taxon>Chordata</taxon>
        <taxon>Craniata</taxon>
        <taxon>Vertebrata</taxon>
        <taxon>Euteleostomi</taxon>
        <taxon>Lepidosauria</taxon>
        <taxon>Squamata</taxon>
        <taxon>Bifurcata</taxon>
        <taxon>Gekkota</taxon>
        <taxon>Sphaerodactylidae</taxon>
        <taxon>Sphaerodactylus</taxon>
    </lineage>
</organism>
<gene>
    <name evidence="1" type="primary">ITSN1_1</name>
    <name evidence="1" type="ORF">K3G42_020245</name>
</gene>
<name>A0ACB8FID3_9SAUR</name>
<sequence>MAQFPTPFGGNLDIWAVTVDERAKHDQQFHSLKPVSGFITGDQARNFFFQSGLPQPVLAQIWALADMNNDGRMDQLEFSIAMKLIKLKLQGYQLPSVLPPIMKQPPLAISNASGFGIGGLPSMPPLTAVAPVPMASIPIVGMSPPLVSSVPTAAVPPLANGAPAVIQPLPTFGHPATLPKSSSFSRSGAGSQLNAKLQKAQSLDVAG</sequence>
<dbReference type="EMBL" id="CM037617">
    <property type="protein sequence ID" value="KAH8004846.1"/>
    <property type="molecule type" value="Genomic_DNA"/>
</dbReference>
<dbReference type="Proteomes" id="UP000827872">
    <property type="component" value="Linkage Group LG04"/>
</dbReference>